<accession>A0A8H7HXE9</accession>
<evidence type="ECO:0000313" key="5">
    <source>
        <dbReference type="EMBL" id="KAF8709406.1"/>
    </source>
</evidence>
<dbReference type="PANTHER" id="PTHR12304:SF4">
    <property type="entry name" value="URIDINE NUCLEOSIDASE"/>
    <property type="match status" value="1"/>
</dbReference>
<dbReference type="GO" id="GO:0008477">
    <property type="term" value="F:purine nucleosidase activity"/>
    <property type="evidence" value="ECO:0007669"/>
    <property type="project" value="TreeGrafter"/>
</dbReference>
<gene>
    <name evidence="5" type="ORF">RHS03_02766</name>
</gene>
<dbReference type="Pfam" id="PF01156">
    <property type="entry name" value="IU_nuc_hydro"/>
    <property type="match status" value="1"/>
</dbReference>
<dbReference type="OrthoDB" id="432381at2759"/>
<keyword evidence="2 5" id="KW-0378">Hydrolase</keyword>
<dbReference type="EMBL" id="JACYCD010000048">
    <property type="protein sequence ID" value="KAF8709406.1"/>
    <property type="molecule type" value="Genomic_DNA"/>
</dbReference>
<dbReference type="PROSITE" id="PS01247">
    <property type="entry name" value="IUNH"/>
    <property type="match status" value="1"/>
</dbReference>
<evidence type="ECO:0000256" key="1">
    <source>
        <dbReference type="ARBA" id="ARBA00009176"/>
    </source>
</evidence>
<organism evidence="5 6">
    <name type="scientific">Rhizoctonia solani</name>
    <dbReference type="NCBI Taxonomy" id="456999"/>
    <lineage>
        <taxon>Eukaryota</taxon>
        <taxon>Fungi</taxon>
        <taxon>Dikarya</taxon>
        <taxon>Basidiomycota</taxon>
        <taxon>Agaricomycotina</taxon>
        <taxon>Agaricomycetes</taxon>
        <taxon>Cantharellales</taxon>
        <taxon>Ceratobasidiaceae</taxon>
        <taxon>Rhizoctonia</taxon>
    </lineage>
</organism>
<keyword evidence="3" id="KW-0326">Glycosidase</keyword>
<proteinExistence type="inferred from homology"/>
<dbReference type="InterPro" id="IPR036452">
    <property type="entry name" value="Ribo_hydro-like"/>
</dbReference>
<dbReference type="PANTHER" id="PTHR12304">
    <property type="entry name" value="INOSINE-URIDINE PREFERRING NUCLEOSIDE HYDROLASE"/>
    <property type="match status" value="1"/>
</dbReference>
<dbReference type="InterPro" id="IPR015910">
    <property type="entry name" value="I/U_nuclsd_hydro_CS"/>
</dbReference>
<dbReference type="InterPro" id="IPR023186">
    <property type="entry name" value="IUNH"/>
</dbReference>
<feature type="non-terminal residue" evidence="5">
    <location>
        <position position="1"/>
    </location>
</feature>
<comment type="similarity">
    <text evidence="1">Belongs to the IUNH family.</text>
</comment>
<dbReference type="AlphaFoldDB" id="A0A8H7HXE9"/>
<name>A0A8H7HXE9_9AGAM</name>
<protein>
    <submittedName>
        <fullName evidence="5">Inosine-uridine preferring nucleoside hydrolase</fullName>
    </submittedName>
</protein>
<dbReference type="GO" id="GO:0006152">
    <property type="term" value="P:purine nucleoside catabolic process"/>
    <property type="evidence" value="ECO:0007669"/>
    <property type="project" value="TreeGrafter"/>
</dbReference>
<evidence type="ECO:0000259" key="4">
    <source>
        <dbReference type="Pfam" id="PF01156"/>
    </source>
</evidence>
<dbReference type="GO" id="GO:0045437">
    <property type="term" value="F:uridine nucleosidase activity"/>
    <property type="evidence" value="ECO:0007669"/>
    <property type="project" value="UniProtKB-ARBA"/>
</dbReference>
<reference evidence="5" key="1">
    <citation type="submission" date="2020-09" db="EMBL/GenBank/DDBJ databases">
        <title>Comparative genome analyses of four rice-infecting Rhizoctonia solani isolates reveal extensive enrichment of homogalacturonan modification genes.</title>
        <authorList>
            <person name="Lee D.-Y."/>
            <person name="Jeon J."/>
            <person name="Kim K.-T."/>
            <person name="Cheong K."/>
            <person name="Song H."/>
            <person name="Choi G."/>
            <person name="Ko J."/>
            <person name="Opiyo S.O."/>
            <person name="Zuo S."/>
            <person name="Madhav S."/>
            <person name="Lee Y.-H."/>
            <person name="Wang G.-L."/>
        </authorList>
    </citation>
    <scope>NUCLEOTIDE SEQUENCE</scope>
    <source>
        <strain evidence="5">AG1-IA WGL</strain>
    </source>
</reference>
<evidence type="ECO:0000256" key="2">
    <source>
        <dbReference type="ARBA" id="ARBA00022801"/>
    </source>
</evidence>
<feature type="domain" description="Inosine/uridine-preferring nucleoside hydrolase" evidence="4">
    <location>
        <begin position="13"/>
        <end position="357"/>
    </location>
</feature>
<dbReference type="Proteomes" id="UP000602905">
    <property type="component" value="Unassembled WGS sequence"/>
</dbReference>
<evidence type="ECO:0000256" key="3">
    <source>
        <dbReference type="ARBA" id="ARBA00023295"/>
    </source>
</evidence>
<comment type="caution">
    <text evidence="5">The sequence shown here is derived from an EMBL/GenBank/DDBJ whole genome shotgun (WGS) entry which is preliminary data.</text>
</comment>
<dbReference type="InterPro" id="IPR001910">
    <property type="entry name" value="Inosine/uridine_hydrolase_dom"/>
</dbReference>
<dbReference type="SUPFAM" id="SSF53590">
    <property type="entry name" value="Nucleoside hydrolase"/>
    <property type="match status" value="1"/>
</dbReference>
<sequence>MGPELSSSPIKYLWLDCDPGHDDAIAILLALYSPGLRLLVSTQCQVHGNASSYNTFSNAIRLLYAYGASDSIQVHQGASKPLLRPTRADPEIHGADGLGGVIGLPDAKNTTIRNRFAKSSLNAVQGLAEATKKCILEGNKLYIIATGPLTNVALFSAVHPELLSGVEEIIFMGGGVGIGNRSAAAEFNILCDPEAAQMVLNLEVPKVMIPLNVTHTAILTSELHSGLVESIDAAPVPAPTPLRSMLSSLVRYVPICLSYKPDPAEGSDVSFFAGSYRSTFGFTEGPPIHDACCLAYLYNPGWFKSKRYRVDVELAGLHTAGETVVDVWGYVRTDDSWGATGKNCIVTESMDVQGFFQLFFECIKKCDKVSPLNTSTTV</sequence>
<dbReference type="Gene3D" id="3.90.245.10">
    <property type="entry name" value="Ribonucleoside hydrolase-like"/>
    <property type="match status" value="1"/>
</dbReference>
<evidence type="ECO:0000313" key="6">
    <source>
        <dbReference type="Proteomes" id="UP000602905"/>
    </source>
</evidence>
<dbReference type="GO" id="GO:0005829">
    <property type="term" value="C:cytosol"/>
    <property type="evidence" value="ECO:0007669"/>
    <property type="project" value="TreeGrafter"/>
</dbReference>